<proteinExistence type="evidence at transcript level"/>
<dbReference type="AlphaFoldDB" id="W8BG89"/>
<dbReference type="EMBL" id="GAMC01014249">
    <property type="protein sequence ID" value="JAB92306.1"/>
    <property type="molecule type" value="mRNA"/>
</dbReference>
<dbReference type="Gene3D" id="3.40.50.300">
    <property type="entry name" value="P-loop containing nucleotide triphosphate hydrolases"/>
    <property type="match status" value="1"/>
</dbReference>
<protein>
    <submittedName>
        <fullName evidence="1">MCM domain-containing protein 2</fullName>
    </submittedName>
</protein>
<reference evidence="1" key="2">
    <citation type="journal article" date="2014" name="BMC Genomics">
        <title>A genomic perspective to assessing quality of mass-reared SIT flies used in Mediterranean fruit fly (Ceratitis capitata) eradication in California.</title>
        <authorList>
            <person name="Calla B."/>
            <person name="Hall B."/>
            <person name="Hou S."/>
            <person name="Geib S.M."/>
        </authorList>
    </citation>
    <scope>NUCLEOTIDE SEQUENCE</scope>
</reference>
<gene>
    <name evidence="1" type="primary">CH045</name>
</gene>
<dbReference type="InterPro" id="IPR027417">
    <property type="entry name" value="P-loop_NTPase"/>
</dbReference>
<accession>W8BG89</accession>
<organism evidence="1">
    <name type="scientific">Ceratitis capitata</name>
    <name type="common">Mediterranean fruit fly</name>
    <name type="synonym">Tephritis capitata</name>
    <dbReference type="NCBI Taxonomy" id="7213"/>
    <lineage>
        <taxon>Eukaryota</taxon>
        <taxon>Metazoa</taxon>
        <taxon>Ecdysozoa</taxon>
        <taxon>Arthropoda</taxon>
        <taxon>Hexapoda</taxon>
        <taxon>Insecta</taxon>
        <taxon>Pterygota</taxon>
        <taxon>Neoptera</taxon>
        <taxon>Endopterygota</taxon>
        <taxon>Diptera</taxon>
        <taxon>Brachycera</taxon>
        <taxon>Muscomorpha</taxon>
        <taxon>Tephritoidea</taxon>
        <taxon>Tephritidae</taxon>
        <taxon>Ceratitis</taxon>
        <taxon>Ceratitis</taxon>
    </lineage>
</organism>
<dbReference type="EMBL" id="GAMC01014247">
    <property type="protein sequence ID" value="JAB92308.1"/>
    <property type="molecule type" value="mRNA"/>
</dbReference>
<dbReference type="OrthoDB" id="2015372at2759"/>
<sequence>MERNDTLETTFASSMRNITNFELDALLHFDSPPPSLRFSRNTEASKDEVAKDVDQPINAVQFNREPLPSQIGSQVEHINYFSNGLDFTMNFTQENAARSQSFEINSMEVESIELNNTEKPERGTQTMKINNDNIGNQILTNNPAQITDETSAYKDSGAAECNDEDIKKELLDLSAFENLFDDEDVASFKNAYLDFSADQELSCANADDINRMCQTQLDVPKQESQAEKPIYTSCPVPIRIQKTPSLPSTISPASLLNLTDFPQNIQTAALDYTHKSDNTINTAVTSHGNFSHPIESAAGETSNTTNTIATASSASCDITSVPVSVKQLYDLVHSHHSDFAFVFALSAQLCQDRVPMDCFVNLKMGCLLSLASISTNPDRPPIPIMAFGRDIYIANFLLTNIAQLAGRLVGPAEIVKPPSCAKYRNCNWFVADPILLADGGVYFAGDWSRLKMPRAEQIFRIIECSQVPVERSTQKQPLGTAIWAHWRSVNGKSKDQQTFNKVVKIFGIPICMDDDEKHDVLVDYILEQSSVRVFESTVDHLSISSEDMRVYLKAISQRNVDLTPEASQLLQKYFVTARYARPECLTKQAYVILKQFSESFAKLCFRHEVLVCDVVAAVFMCERFIRCVYGVSENTPPPFESHNFVGSVDAYMLKFQDWLYAYIKKYEDK</sequence>
<evidence type="ECO:0000313" key="1">
    <source>
        <dbReference type="EMBL" id="JAB92306.1"/>
    </source>
</evidence>
<reference evidence="1" key="1">
    <citation type="submission" date="2013-07" db="EMBL/GenBank/DDBJ databases">
        <authorList>
            <person name="Geib S."/>
        </authorList>
    </citation>
    <scope>NUCLEOTIDE SEQUENCE</scope>
</reference>
<name>W8BG89_CERCA</name>